<organism evidence="4 5">
    <name type="scientific">Leucobacter tardus</name>
    <dbReference type="NCBI Taxonomy" id="501483"/>
    <lineage>
        <taxon>Bacteria</taxon>
        <taxon>Bacillati</taxon>
        <taxon>Actinomycetota</taxon>
        <taxon>Actinomycetes</taxon>
        <taxon>Micrococcales</taxon>
        <taxon>Microbacteriaceae</taxon>
        <taxon>Leucobacter</taxon>
    </lineage>
</organism>
<protein>
    <submittedName>
        <fullName evidence="4">Uncharacterized protein</fullName>
    </submittedName>
</protein>
<feature type="coiled-coil region" evidence="1">
    <location>
        <begin position="219"/>
        <end position="257"/>
    </location>
</feature>
<evidence type="ECO:0000313" key="4">
    <source>
        <dbReference type="EMBL" id="MBO2989935.1"/>
    </source>
</evidence>
<comment type="caution">
    <text evidence="4">The sequence shown here is derived from an EMBL/GenBank/DDBJ whole genome shotgun (WGS) entry which is preliminary data.</text>
</comment>
<evidence type="ECO:0000256" key="3">
    <source>
        <dbReference type="SAM" id="Phobius"/>
    </source>
</evidence>
<evidence type="ECO:0000256" key="1">
    <source>
        <dbReference type="SAM" id="Coils"/>
    </source>
</evidence>
<reference evidence="4" key="1">
    <citation type="submission" date="2021-03" db="EMBL/GenBank/DDBJ databases">
        <title>Leucobacter chromiisoli sp. nov., isolated from chromium-containing soil of chemical plant.</title>
        <authorList>
            <person name="Xu Z."/>
        </authorList>
    </citation>
    <scope>NUCLEOTIDE SEQUENCE</scope>
    <source>
        <strain evidence="4">K 70/01</strain>
    </source>
</reference>
<feature type="region of interest" description="Disordered" evidence="2">
    <location>
        <begin position="315"/>
        <end position="339"/>
    </location>
</feature>
<keyword evidence="3" id="KW-1133">Transmembrane helix</keyword>
<evidence type="ECO:0000313" key="5">
    <source>
        <dbReference type="Proteomes" id="UP000668403"/>
    </source>
</evidence>
<keyword evidence="3" id="KW-0472">Membrane</keyword>
<keyword evidence="1" id="KW-0175">Coiled coil</keyword>
<accession>A0A939QFK8</accession>
<dbReference type="RefSeq" id="WP_208238540.1">
    <property type="nucleotide sequence ID" value="NZ_BAAAQU010000002.1"/>
</dbReference>
<dbReference type="Proteomes" id="UP000668403">
    <property type="component" value="Unassembled WGS sequence"/>
</dbReference>
<keyword evidence="3" id="KW-0812">Transmembrane</keyword>
<keyword evidence="5" id="KW-1185">Reference proteome</keyword>
<gene>
    <name evidence="4" type="ORF">J4H85_08010</name>
</gene>
<proteinExistence type="predicted"/>
<feature type="coiled-coil region" evidence="1">
    <location>
        <begin position="143"/>
        <end position="170"/>
    </location>
</feature>
<dbReference type="EMBL" id="JAGFBF010000005">
    <property type="protein sequence ID" value="MBO2989935.1"/>
    <property type="molecule type" value="Genomic_DNA"/>
</dbReference>
<dbReference type="AlphaFoldDB" id="A0A939QFK8"/>
<name>A0A939QFK8_9MICO</name>
<sequence length="339" mass="38579">MAGGVRRVGRRVVAVFVAVALLAGIFAAFHYRQDIIDTFRANNFEASDELTAIVDHLDLTPRGERVFLATHPTLDGSQGFNARCQSVEHAEDGHVMGCFADEAIHLYEVTDERISGIVEVTAAHELMHAAWSRLSSSAQRDLVDDLQGVYEELAKDHAELETRMSVYEHLDQSEFANELHSVLATEVADLPPWLEQHYERWFQDRAAVVSDFEDYHSVFTELQDHATELSTELDGIREEVERRNADYEAAVDAFNTEVDTFNERNENYEFSDQPEEFDRIKGELDARRGSLEAERQAIQELVDRYEDLRVELEGVSQQSDELDQHLNSDLAPPEVRPDI</sequence>
<evidence type="ECO:0000256" key="2">
    <source>
        <dbReference type="SAM" id="MobiDB-lite"/>
    </source>
</evidence>
<feature type="transmembrane region" description="Helical" evidence="3">
    <location>
        <begin position="12"/>
        <end position="31"/>
    </location>
</feature>